<evidence type="ECO:0000313" key="1">
    <source>
        <dbReference type="EMBL" id="MBV7392117.1"/>
    </source>
</evidence>
<sequence length="283" mass="32410">MKKMGIALGLLFAISGLIIMYESIDYSPVKSDFEQKKEKIISRKQNHRDAVFSDDELMKYPEALRNYFRVCGFIDKSKMTYSIAKYKNVDFILNTKQKPLKIDYERVNDGVTPNVLAFIDTKFYGIPFQGVDSYDGKDGSMKGVLGKSITLFDESGEDFYTGSLVTYLSECLLVPTAALQDFIAWKKIDNHVLEATLKYNGYEVKGNFYFNDKGELEKFTTNDRVAIDSSGKKTQAAWSAIFSNYVSENKMRHPKHLKAIWHYETGDSVYFDGEMTTLEYGYN</sequence>
<reference evidence="1 2" key="1">
    <citation type="submission" date="2021-06" db="EMBL/GenBank/DDBJ databases">
        <title>Enterococcus alishanensis sp. nov., a novel lactic acid bacterium isolated from fresh coffee beans.</title>
        <authorList>
            <person name="Chen Y.-S."/>
        </authorList>
    </citation>
    <scope>NUCLEOTIDE SEQUENCE [LARGE SCALE GENOMIC DNA]</scope>
    <source>
        <strain evidence="1 2">ALS3</strain>
    </source>
</reference>
<dbReference type="Proteomes" id="UP000774130">
    <property type="component" value="Unassembled WGS sequence"/>
</dbReference>
<gene>
    <name evidence="1" type="ORF">KUA55_15650</name>
</gene>
<accession>A0ABS6TGL7</accession>
<keyword evidence="2" id="KW-1185">Reference proteome</keyword>
<dbReference type="InterPro" id="IPR046674">
    <property type="entry name" value="DUF6544"/>
</dbReference>
<protein>
    <submittedName>
        <fullName evidence="1">Uncharacterized protein</fullName>
    </submittedName>
</protein>
<dbReference type="Pfam" id="PF20181">
    <property type="entry name" value="DUF6544"/>
    <property type="match status" value="1"/>
</dbReference>
<comment type="caution">
    <text evidence="1">The sequence shown here is derived from an EMBL/GenBank/DDBJ whole genome shotgun (WGS) entry which is preliminary data.</text>
</comment>
<evidence type="ECO:0000313" key="2">
    <source>
        <dbReference type="Proteomes" id="UP000774130"/>
    </source>
</evidence>
<proteinExistence type="predicted"/>
<dbReference type="EMBL" id="JAHUZB010000007">
    <property type="protein sequence ID" value="MBV7392117.1"/>
    <property type="molecule type" value="Genomic_DNA"/>
</dbReference>
<organism evidence="1 2">
    <name type="scientific">Enterococcus alishanensis</name>
    <dbReference type="NCBI Taxonomy" id="1303817"/>
    <lineage>
        <taxon>Bacteria</taxon>
        <taxon>Bacillati</taxon>
        <taxon>Bacillota</taxon>
        <taxon>Bacilli</taxon>
        <taxon>Lactobacillales</taxon>
        <taxon>Enterococcaceae</taxon>
        <taxon>Enterococcus</taxon>
    </lineage>
</organism>
<name>A0ABS6TGL7_9ENTE</name>
<dbReference type="RefSeq" id="WP_218327329.1">
    <property type="nucleotide sequence ID" value="NZ_JAHUZB010000007.1"/>
</dbReference>